<protein>
    <submittedName>
        <fullName evidence="1">Uncharacterized protein</fullName>
    </submittedName>
</protein>
<dbReference type="AlphaFoldDB" id="A0AAV4TIP3"/>
<evidence type="ECO:0000313" key="2">
    <source>
        <dbReference type="Proteomes" id="UP001054945"/>
    </source>
</evidence>
<proteinExistence type="predicted"/>
<keyword evidence="2" id="KW-1185">Reference proteome</keyword>
<sequence length="76" mass="8678">MRVGSSILKFLTNPECSIYASVCMLKGGVFIHIHRHDELQGTKLSTLALDRADTKLLYPSHRPRLRFCALLLWPKL</sequence>
<dbReference type="EMBL" id="BPLR01011043">
    <property type="protein sequence ID" value="GIY43848.1"/>
    <property type="molecule type" value="Genomic_DNA"/>
</dbReference>
<organism evidence="1 2">
    <name type="scientific">Caerostris extrusa</name>
    <name type="common">Bark spider</name>
    <name type="synonym">Caerostris bankana</name>
    <dbReference type="NCBI Taxonomy" id="172846"/>
    <lineage>
        <taxon>Eukaryota</taxon>
        <taxon>Metazoa</taxon>
        <taxon>Ecdysozoa</taxon>
        <taxon>Arthropoda</taxon>
        <taxon>Chelicerata</taxon>
        <taxon>Arachnida</taxon>
        <taxon>Araneae</taxon>
        <taxon>Araneomorphae</taxon>
        <taxon>Entelegynae</taxon>
        <taxon>Araneoidea</taxon>
        <taxon>Araneidae</taxon>
        <taxon>Caerostris</taxon>
    </lineage>
</organism>
<name>A0AAV4TIP3_CAEEX</name>
<gene>
    <name evidence="1" type="ORF">CEXT_69641</name>
</gene>
<reference evidence="1 2" key="1">
    <citation type="submission" date="2021-06" db="EMBL/GenBank/DDBJ databases">
        <title>Caerostris extrusa draft genome.</title>
        <authorList>
            <person name="Kono N."/>
            <person name="Arakawa K."/>
        </authorList>
    </citation>
    <scope>NUCLEOTIDE SEQUENCE [LARGE SCALE GENOMIC DNA]</scope>
</reference>
<dbReference type="Proteomes" id="UP001054945">
    <property type="component" value="Unassembled WGS sequence"/>
</dbReference>
<comment type="caution">
    <text evidence="1">The sequence shown here is derived from an EMBL/GenBank/DDBJ whole genome shotgun (WGS) entry which is preliminary data.</text>
</comment>
<evidence type="ECO:0000313" key="1">
    <source>
        <dbReference type="EMBL" id="GIY43848.1"/>
    </source>
</evidence>
<accession>A0AAV4TIP3</accession>